<dbReference type="EMBL" id="FN653019">
    <property type="protein sequence ID" value="CBY22670.1"/>
    <property type="molecule type" value="Genomic_DNA"/>
</dbReference>
<feature type="compositionally biased region" description="Basic and acidic residues" evidence="2">
    <location>
        <begin position="618"/>
        <end position="749"/>
    </location>
</feature>
<keyword evidence="5" id="KW-1185">Reference proteome</keyword>
<feature type="compositionally biased region" description="Low complexity" evidence="2">
    <location>
        <begin position="143"/>
        <end position="154"/>
    </location>
</feature>
<comment type="similarity">
    <text evidence="1">Belongs to the GIGYF family.</text>
</comment>
<name>E4WZS4_OIKDI</name>
<feature type="compositionally biased region" description="Polar residues" evidence="2">
    <location>
        <begin position="826"/>
        <end position="836"/>
    </location>
</feature>
<feature type="region of interest" description="Disordered" evidence="2">
    <location>
        <begin position="1"/>
        <end position="39"/>
    </location>
</feature>
<dbReference type="InterPro" id="IPR051640">
    <property type="entry name" value="GRB10-interact_GYF"/>
</dbReference>
<feature type="compositionally biased region" description="Basic and acidic residues" evidence="2">
    <location>
        <begin position="1001"/>
        <end position="1012"/>
    </location>
</feature>
<feature type="region of interest" description="Disordered" evidence="2">
    <location>
        <begin position="965"/>
        <end position="1012"/>
    </location>
</feature>
<evidence type="ECO:0000259" key="3">
    <source>
        <dbReference type="PROSITE" id="PS50829"/>
    </source>
</evidence>
<feature type="compositionally biased region" description="Polar residues" evidence="2">
    <location>
        <begin position="292"/>
        <end position="302"/>
    </location>
</feature>
<organism evidence="4">
    <name type="scientific">Oikopleura dioica</name>
    <name type="common">Tunicate</name>
    <dbReference type="NCBI Taxonomy" id="34765"/>
    <lineage>
        <taxon>Eukaryota</taxon>
        <taxon>Metazoa</taxon>
        <taxon>Chordata</taxon>
        <taxon>Tunicata</taxon>
        <taxon>Appendicularia</taxon>
        <taxon>Copelata</taxon>
        <taxon>Oikopleuridae</taxon>
        <taxon>Oikopleura</taxon>
    </lineage>
</organism>
<feature type="compositionally biased region" description="Basic and acidic residues" evidence="2">
    <location>
        <begin position="155"/>
        <end position="170"/>
    </location>
</feature>
<evidence type="ECO:0000313" key="4">
    <source>
        <dbReference type="EMBL" id="CBY22670.1"/>
    </source>
</evidence>
<reference evidence="4" key="1">
    <citation type="journal article" date="2010" name="Science">
        <title>Plasticity of animal genome architecture unmasked by rapid evolution of a pelagic tunicate.</title>
        <authorList>
            <person name="Denoeud F."/>
            <person name="Henriet S."/>
            <person name="Mungpakdee S."/>
            <person name="Aury J.M."/>
            <person name="Da Silva C."/>
            <person name="Brinkmann H."/>
            <person name="Mikhaleva J."/>
            <person name="Olsen L.C."/>
            <person name="Jubin C."/>
            <person name="Canestro C."/>
            <person name="Bouquet J.M."/>
            <person name="Danks G."/>
            <person name="Poulain J."/>
            <person name="Campsteijn C."/>
            <person name="Adamski M."/>
            <person name="Cross I."/>
            <person name="Yadetie F."/>
            <person name="Muffato M."/>
            <person name="Louis A."/>
            <person name="Butcher S."/>
            <person name="Tsagkogeorga G."/>
            <person name="Konrad A."/>
            <person name="Singh S."/>
            <person name="Jensen M.F."/>
            <person name="Cong E.H."/>
            <person name="Eikeseth-Otteraa H."/>
            <person name="Noel B."/>
            <person name="Anthouard V."/>
            <person name="Porcel B.M."/>
            <person name="Kachouri-Lafond R."/>
            <person name="Nishino A."/>
            <person name="Ugolini M."/>
            <person name="Chourrout P."/>
            <person name="Nishida H."/>
            <person name="Aasland R."/>
            <person name="Huzurbazar S."/>
            <person name="Westhof E."/>
            <person name="Delsuc F."/>
            <person name="Lehrach H."/>
            <person name="Reinhardt R."/>
            <person name="Weissenbach J."/>
            <person name="Roy S.W."/>
            <person name="Artiguenave F."/>
            <person name="Postlethwait J.H."/>
            <person name="Manak J.R."/>
            <person name="Thompson E.M."/>
            <person name="Jaillon O."/>
            <person name="Du Pasquier L."/>
            <person name="Boudinot P."/>
            <person name="Liberles D.A."/>
            <person name="Volff J.N."/>
            <person name="Philippe H."/>
            <person name="Lenhard B."/>
            <person name="Roest Crollius H."/>
            <person name="Wincker P."/>
            <person name="Chourrout D."/>
        </authorList>
    </citation>
    <scope>NUCLEOTIDE SEQUENCE [LARGE SCALE GENOMIC DNA]</scope>
</reference>
<dbReference type="PANTHER" id="PTHR14445:SF36">
    <property type="entry name" value="FI03272P-RELATED"/>
    <property type="match status" value="1"/>
</dbReference>
<dbReference type="PROSITE" id="PS50829">
    <property type="entry name" value="GYF"/>
    <property type="match status" value="1"/>
</dbReference>
<evidence type="ECO:0000256" key="2">
    <source>
        <dbReference type="SAM" id="MobiDB-lite"/>
    </source>
</evidence>
<evidence type="ECO:0000256" key="1">
    <source>
        <dbReference type="ARBA" id="ARBA00038015"/>
    </source>
</evidence>
<dbReference type="InterPro" id="IPR003169">
    <property type="entry name" value="GYF"/>
</dbReference>
<feature type="compositionally biased region" description="Polar residues" evidence="2">
    <location>
        <begin position="132"/>
        <end position="142"/>
    </location>
</feature>
<dbReference type="InParanoid" id="E4WZS4"/>
<feature type="compositionally biased region" description="Basic and acidic residues" evidence="2">
    <location>
        <begin position="965"/>
        <end position="974"/>
    </location>
</feature>
<feature type="domain" description="GYF" evidence="3">
    <location>
        <begin position="316"/>
        <end position="364"/>
    </location>
</feature>
<feature type="compositionally biased region" description="Basic residues" evidence="2">
    <location>
        <begin position="975"/>
        <end position="985"/>
    </location>
</feature>
<gene>
    <name evidence="4" type="ORF">GSOID_T00013439001</name>
</gene>
<dbReference type="InterPro" id="IPR035445">
    <property type="entry name" value="GYF-like_dom_sf"/>
</dbReference>
<dbReference type="AlphaFoldDB" id="E4WZS4"/>
<sequence>MASSIGSVNNDNQARPSVAGLKFGPDWMRNPPQQQEPIPQRQFVLARNRYGREEMLQIFDQINTNTSEIAAPDELNQIPADFPEMVDSFQQPVAYTSPTSDRHVEMARDNAPLNSIGIGNGPRQQAGRGTRQFPTTRTGTDWGQQRSRIGSSRSDMSDNWRGDRDAKPDTNENDGWSKAGQRATQEQSKGVWKRKGAQQQASRAPEWMFDSNDGAGGFDGSGNFTEDIPGHEKAADQYADDSDARLSEERQLLKSTQPTNSFDAPVETEKSPSPPEPEARNNDKAPILKAQDPQQAHASQSVRAGPPGISPAIQEDVEWFYKDPSGNEQGPFPASDMCEWHSLGYFKEDLLVRRSFDQEFFNLGTVIARYGTDPFRAKKHPPSLKAKEAPAPVQPAAPPQQVAPAPQQAAAPVAPQAAQMAQPGLQPLSPPQQDPIHDVIFLIRTQEQYATTFRNLMFQIQNLAQYKHLNQQAHEQLVLQHMAAMLRPQPQIVPPQPQPVAYVDPEAEKRRLLEEEAARKIEEERIRVENEKREALKFENMLKAQEEQLRKREEELRLKEMTFLQQQDMLRKQEEEILKQEEAELEAQRAKEEAQRKAAEEEEQRQLAILKQQQAELMRQRETEEQERREEMRIAEEKRRVEQMHLFEHQKAQEQAKILLERQNAEKSRKEEAEKKRQKEEEKRQQAAKKAAAERKKQEAEQLAKRQEQIRREQERAAEKIARKEAEKKEREAKAAEEKARKAREDAKKWKTPVVPVTTAPSFKDLQAKDEEEQKIQKKAKEIETAHKRAAEKVVVQSKGQSGWAGLVRGGSKTAPVPVSPVVAQKITSKGPQSAKKSVKNGPKTPKAKNEDLGFWDTAVTAVLTEPTAVNKVMSTPSKKASQQQADEANARSQFEKLTLVEDPLLSWARVELELIPNSNTVDVPTFVSFLREVEHDYEVEDYSRQFFGNGKEVLNFAHKFMEKRKQIRNEGPAKKSKGKKKNKNKATADLLGFTPAAGDQRNREGQLEGRF</sequence>
<evidence type="ECO:0000313" key="5">
    <source>
        <dbReference type="Proteomes" id="UP000001307"/>
    </source>
</evidence>
<feature type="region of interest" description="Disordered" evidence="2">
    <location>
        <begin position="374"/>
        <end position="407"/>
    </location>
</feature>
<protein>
    <recommendedName>
        <fullName evidence="3">GYF domain-containing protein</fullName>
    </recommendedName>
</protein>
<dbReference type="Gene3D" id="3.30.1490.40">
    <property type="match status" value="1"/>
</dbReference>
<proteinExistence type="inferred from homology"/>
<feature type="region of interest" description="Disordered" evidence="2">
    <location>
        <begin position="615"/>
        <end position="753"/>
    </location>
</feature>
<feature type="region of interest" description="Disordered" evidence="2">
    <location>
        <begin position="789"/>
        <end position="852"/>
    </location>
</feature>
<dbReference type="PANTHER" id="PTHR14445">
    <property type="entry name" value="GRB10 INTERACTING GYF PROTEIN"/>
    <property type="match status" value="1"/>
</dbReference>
<dbReference type="CDD" id="cd00072">
    <property type="entry name" value="GYF"/>
    <property type="match status" value="1"/>
</dbReference>
<dbReference type="Pfam" id="PF02213">
    <property type="entry name" value="GYF"/>
    <property type="match status" value="1"/>
</dbReference>
<dbReference type="Proteomes" id="UP000001307">
    <property type="component" value="Unassembled WGS sequence"/>
</dbReference>
<dbReference type="GO" id="GO:0005829">
    <property type="term" value="C:cytosol"/>
    <property type="evidence" value="ECO:0007669"/>
    <property type="project" value="TreeGrafter"/>
</dbReference>
<feature type="region of interest" description="Disordered" evidence="2">
    <location>
        <begin position="113"/>
        <end position="311"/>
    </location>
</feature>
<accession>E4WZS4</accession>
<feature type="compositionally biased region" description="Polar residues" evidence="2">
    <location>
        <begin position="253"/>
        <end position="262"/>
    </location>
</feature>
<dbReference type="OrthoDB" id="48509at2759"/>
<feature type="compositionally biased region" description="Basic and acidic residues" evidence="2">
    <location>
        <begin position="242"/>
        <end position="252"/>
    </location>
</feature>
<dbReference type="SUPFAM" id="SSF55277">
    <property type="entry name" value="GYF domain"/>
    <property type="match status" value="1"/>
</dbReference>
<dbReference type="SMART" id="SM00444">
    <property type="entry name" value="GYF"/>
    <property type="match status" value="1"/>
</dbReference>
<feature type="compositionally biased region" description="Polar residues" evidence="2">
    <location>
        <begin position="1"/>
        <end position="15"/>
    </location>
</feature>